<dbReference type="EMBL" id="LPLU01000125">
    <property type="protein sequence ID" value="KWK67496.1"/>
    <property type="molecule type" value="Genomic_DNA"/>
</dbReference>
<dbReference type="Proteomes" id="UP000065504">
    <property type="component" value="Unassembled WGS sequence"/>
</dbReference>
<organism evidence="1 2">
    <name type="scientific">Burkholderia ubonensis</name>
    <dbReference type="NCBI Taxonomy" id="101571"/>
    <lineage>
        <taxon>Bacteria</taxon>
        <taxon>Pseudomonadati</taxon>
        <taxon>Pseudomonadota</taxon>
        <taxon>Betaproteobacteria</taxon>
        <taxon>Burkholderiales</taxon>
        <taxon>Burkholderiaceae</taxon>
        <taxon>Burkholderia</taxon>
        <taxon>Burkholderia cepacia complex</taxon>
    </lineage>
</organism>
<name>A0A119UPA4_9BURK</name>
<evidence type="ECO:0000313" key="2">
    <source>
        <dbReference type="Proteomes" id="UP000065504"/>
    </source>
</evidence>
<comment type="caution">
    <text evidence="1">The sequence shown here is derived from an EMBL/GenBank/DDBJ whole genome shotgun (WGS) entry which is preliminary data.</text>
</comment>
<reference evidence="1 2" key="1">
    <citation type="submission" date="2015-11" db="EMBL/GenBank/DDBJ databases">
        <title>Expanding the genomic diversity of Burkholderia species for the development of highly accurate diagnostics.</title>
        <authorList>
            <person name="Sahl J."/>
            <person name="Keim P."/>
            <person name="Wagner D."/>
        </authorList>
    </citation>
    <scope>NUCLEOTIDE SEQUENCE [LARGE SCALE GENOMIC DNA]</scope>
    <source>
        <strain evidence="1 2">MSMB782WGS</strain>
    </source>
</reference>
<sequence>MNAVELIEAAQRVKDPDQGMALMMEKNREAGLQAHRELNRHVHNFVSSALTLVEHTRVFMRKHYAGTELLATYEKQVIATFAKSPVAQFVQGLRNYMLHRGLPNSSMFMKFATSLAATDGSGTMETGVQYDTASLLDWKDWKPVARTYLEEAGEHLDVHEFAQEYVTLVNQFHGWLDGTLATHHYSDLQELNGLQVQLQAISPTREPISPTNPPDSLSIEPFKFTSVQTAELDRISLDLLRKIRELHLKQAPQEFPTERPATQITDRELIGPITFWGQEVNGGAAIMFLQYEGKSYGLVENDYKSLDSLTDAVLKAAWARTSLSRKFVETAFFDWARQQFPAAQLSFPEALSDAARDTVTNVEVWAPIANMEVEQGFDFGPVRIESMTAAVMENLRSRAPSPRPEQQQEVGQFFEKLRGEIQGYAAAVVSIEAEPAFAVERALRIAQDAVGLLTFFSPAAPRSYLFSPVALAGAEYIPTSKLIALHEGGFHYSESVLPKRVGHWRLSTQQISELNSDLLEAAASLVVSEGLSEFALAVRASILIYSKGATLVAPLDRLRNCLSALEGVLLRHDMEPRAHSIANRMSFLLTRGGADGEAVKKIVQQIYWLQAQPQLTEQGHRESELITTFTSYAHHVLHVALGNVQTINSKVQFVAEIDRIGLSRQ</sequence>
<gene>
    <name evidence="1" type="ORF">WM16_26630</name>
</gene>
<evidence type="ECO:0000313" key="1">
    <source>
        <dbReference type="EMBL" id="KWK67496.1"/>
    </source>
</evidence>
<accession>A0A119UPA4</accession>
<proteinExistence type="predicted"/>
<protein>
    <submittedName>
        <fullName evidence="1">Uncharacterized protein</fullName>
    </submittedName>
</protein>
<dbReference type="AlphaFoldDB" id="A0A119UPA4"/>